<evidence type="ECO:0000256" key="1">
    <source>
        <dbReference type="SAM" id="Phobius"/>
    </source>
</evidence>
<organism evidence="2 3">
    <name type="scientific">Bacteriovorax antarcticus</name>
    <dbReference type="NCBI Taxonomy" id="3088717"/>
    <lineage>
        <taxon>Bacteria</taxon>
        <taxon>Pseudomonadati</taxon>
        <taxon>Bdellovibrionota</taxon>
        <taxon>Bacteriovoracia</taxon>
        <taxon>Bacteriovoracales</taxon>
        <taxon>Bacteriovoracaceae</taxon>
        <taxon>Bacteriovorax</taxon>
    </lineage>
</organism>
<keyword evidence="1" id="KW-0812">Transmembrane</keyword>
<dbReference type="EMBL" id="JAYGJQ010000001">
    <property type="protein sequence ID" value="MEA9355990.1"/>
    <property type="molecule type" value="Genomic_DNA"/>
</dbReference>
<feature type="transmembrane region" description="Helical" evidence="1">
    <location>
        <begin position="12"/>
        <end position="30"/>
    </location>
</feature>
<gene>
    <name evidence="2" type="ORF">SHI21_07255</name>
</gene>
<sequence>MKNNKYIQMVKSLMSIPLFFGVSALVASYLKKFDIVGPVGSNGKPIFSHYSHFVSYGLLALIGISLIYCLFQALKVKGWQKYALITFIVLLLPVQYIWVIAMQVSIFGK</sequence>
<evidence type="ECO:0000313" key="3">
    <source>
        <dbReference type="Proteomes" id="UP001302274"/>
    </source>
</evidence>
<evidence type="ECO:0000313" key="2">
    <source>
        <dbReference type="EMBL" id="MEA9355990.1"/>
    </source>
</evidence>
<feature type="transmembrane region" description="Helical" evidence="1">
    <location>
        <begin position="83"/>
        <end position="106"/>
    </location>
</feature>
<keyword evidence="1" id="KW-0472">Membrane</keyword>
<proteinExistence type="predicted"/>
<keyword evidence="3" id="KW-1185">Reference proteome</keyword>
<feature type="transmembrane region" description="Helical" evidence="1">
    <location>
        <begin position="50"/>
        <end position="71"/>
    </location>
</feature>
<comment type="caution">
    <text evidence="2">The sequence shown here is derived from an EMBL/GenBank/DDBJ whole genome shotgun (WGS) entry which is preliminary data.</text>
</comment>
<accession>A0ABU5VSF3</accession>
<dbReference type="RefSeq" id="WP_323575634.1">
    <property type="nucleotide sequence ID" value="NZ_JAYGJQ010000001.1"/>
</dbReference>
<keyword evidence="1" id="KW-1133">Transmembrane helix</keyword>
<name>A0ABU5VSF3_9BACT</name>
<reference evidence="2 3" key="1">
    <citation type="submission" date="2023-11" db="EMBL/GenBank/DDBJ databases">
        <title>A Novel Polar Bacteriovorax (B. antarcticus) Isolated from the Biocrust in Antarctica.</title>
        <authorList>
            <person name="Mun W."/>
            <person name="Choi S.Y."/>
            <person name="Mitchell R.J."/>
        </authorList>
    </citation>
    <scope>NUCLEOTIDE SEQUENCE [LARGE SCALE GENOMIC DNA]</scope>
    <source>
        <strain evidence="2 3">PP10</strain>
    </source>
</reference>
<dbReference type="Proteomes" id="UP001302274">
    <property type="component" value="Unassembled WGS sequence"/>
</dbReference>
<protein>
    <submittedName>
        <fullName evidence="2">Uncharacterized protein</fullName>
    </submittedName>
</protein>